<dbReference type="PANTHER" id="PTHR42686">
    <property type="entry name" value="GH17980P-RELATED"/>
    <property type="match status" value="1"/>
</dbReference>
<dbReference type="GO" id="GO:0045290">
    <property type="term" value="F:D-arabinose 1-dehydrogenase [NAD(P)+] activity"/>
    <property type="evidence" value="ECO:0007669"/>
    <property type="project" value="InterPro"/>
</dbReference>
<feature type="domain" description="NADP-dependent oxidoreductase" evidence="2">
    <location>
        <begin position="16"/>
        <end position="336"/>
    </location>
</feature>
<sequence>MADAPRPKLSEILPLLICGSATFNNQYNVSVADIPTNVLIARALKLGVRAFDTSAYYGPSETLLGDALAQPSVQKAFPRESYMILTKCGRVGLSSFDYSPAWVRKSVARSLERMRTTYLDAVYCHDVEFVTPEEVVMAIKELRRLRDEQGTVRYVGISGYPVHVLVSLAELVLRETGEPIDIVQSYSNFNVQNTRLLTEGLEALRTAGVDVVTNASVLSMGLLRHNGVPVGGQGDWHPAPKELRAAVKNVCDELDKIGEKLESIAIRYAMESWLRVGSSVGSRGDLALGDADTNDTKPAVVISPGQSTRAKLGVTVIGVSKVEELDETMKLWRNVLLTMMSEEDNGRPSRFATSCGDLNGDHFDAEKGRQRRDDIVKHAQETKELLGQWYDYVWPSPQEGFINIRHQDSSQ</sequence>
<dbReference type="InterPro" id="IPR023210">
    <property type="entry name" value="NADP_OxRdtase_dom"/>
</dbReference>
<dbReference type="SUPFAM" id="SSF51430">
    <property type="entry name" value="NAD(P)-linked oxidoreductase"/>
    <property type="match status" value="1"/>
</dbReference>
<proteinExistence type="predicted"/>
<name>A0A8H3F8C6_9LECA</name>
<dbReference type="InterPro" id="IPR036812">
    <property type="entry name" value="NAD(P)_OxRdtase_dom_sf"/>
</dbReference>
<keyword evidence="4" id="KW-1185">Reference proteome</keyword>
<evidence type="ECO:0000313" key="3">
    <source>
        <dbReference type="EMBL" id="CAF9921281.1"/>
    </source>
</evidence>
<dbReference type="Proteomes" id="UP000664169">
    <property type="component" value="Unassembled WGS sequence"/>
</dbReference>
<dbReference type="GO" id="GO:0070485">
    <property type="term" value="P:dehydro-D-arabinono-1,4-lactone biosynthetic process"/>
    <property type="evidence" value="ECO:0007669"/>
    <property type="project" value="TreeGrafter"/>
</dbReference>
<dbReference type="Pfam" id="PF00248">
    <property type="entry name" value="Aldo_ket_red"/>
    <property type="match status" value="1"/>
</dbReference>
<dbReference type="GO" id="GO:0005829">
    <property type="term" value="C:cytosol"/>
    <property type="evidence" value="ECO:0007669"/>
    <property type="project" value="TreeGrafter"/>
</dbReference>
<dbReference type="InterPro" id="IPR044480">
    <property type="entry name" value="Ara2-like"/>
</dbReference>
<evidence type="ECO:0000313" key="4">
    <source>
        <dbReference type="Proteomes" id="UP000664169"/>
    </source>
</evidence>
<protein>
    <recommendedName>
        <fullName evidence="2">NADP-dependent oxidoreductase domain-containing protein</fullName>
    </recommendedName>
</protein>
<dbReference type="PANTHER" id="PTHR42686:SF1">
    <property type="entry name" value="GH17980P-RELATED"/>
    <property type="match status" value="1"/>
</dbReference>
<dbReference type="EMBL" id="CAJPDQ010000016">
    <property type="protein sequence ID" value="CAF9921281.1"/>
    <property type="molecule type" value="Genomic_DNA"/>
</dbReference>
<dbReference type="Gene3D" id="3.20.20.100">
    <property type="entry name" value="NADP-dependent oxidoreductase domain"/>
    <property type="match status" value="1"/>
</dbReference>
<accession>A0A8H3F8C6</accession>
<comment type="caution">
    <text evidence="3">The sequence shown here is derived from an EMBL/GenBank/DDBJ whole genome shotgun (WGS) entry which is preliminary data.</text>
</comment>
<evidence type="ECO:0000259" key="2">
    <source>
        <dbReference type="Pfam" id="PF00248"/>
    </source>
</evidence>
<dbReference type="CDD" id="cd19164">
    <property type="entry name" value="AKR_ARA2"/>
    <property type="match status" value="1"/>
</dbReference>
<dbReference type="InterPro" id="IPR020471">
    <property type="entry name" value="AKR"/>
</dbReference>
<reference evidence="3" key="1">
    <citation type="submission" date="2021-03" db="EMBL/GenBank/DDBJ databases">
        <authorList>
            <person name="Tagirdzhanova G."/>
        </authorList>
    </citation>
    <scope>NUCLEOTIDE SEQUENCE</scope>
</reference>
<evidence type="ECO:0000256" key="1">
    <source>
        <dbReference type="ARBA" id="ARBA00023002"/>
    </source>
</evidence>
<dbReference type="OrthoDB" id="5286008at2759"/>
<dbReference type="AlphaFoldDB" id="A0A8H3F8C6"/>
<gene>
    <name evidence="3" type="ORF">GOMPHAMPRED_002279</name>
</gene>
<organism evidence="3 4">
    <name type="scientific">Gomphillus americanus</name>
    <dbReference type="NCBI Taxonomy" id="1940652"/>
    <lineage>
        <taxon>Eukaryota</taxon>
        <taxon>Fungi</taxon>
        <taxon>Dikarya</taxon>
        <taxon>Ascomycota</taxon>
        <taxon>Pezizomycotina</taxon>
        <taxon>Lecanoromycetes</taxon>
        <taxon>OSLEUM clade</taxon>
        <taxon>Ostropomycetidae</taxon>
        <taxon>Ostropales</taxon>
        <taxon>Graphidaceae</taxon>
        <taxon>Gomphilloideae</taxon>
        <taxon>Gomphillus</taxon>
    </lineage>
</organism>
<keyword evidence="1" id="KW-0560">Oxidoreductase</keyword>